<dbReference type="InterPro" id="IPR036097">
    <property type="entry name" value="HisK_dim/P_sf"/>
</dbReference>
<sequence>MTGFGDKSNSTHPNLNRYSPPRFLFLFSALIWTLAIVGMAFWHYHSTRTAITENARTAARYSIHKDITYRQWATRHGGVYVPMTEQTPASPYLAHLPERDLVTPSGRQLTLLNPAYMTRQVHEIADLTFGSKGKLTSLDPLRPDNSPDPWERETLEAFAQGTAERSSFSQAGNDRYLRLMQPFITEEGCLKCHAHQGYKVGDVRGGISVSIPWAPYQQALVSAFSKFALGYSGIWLAGLMFIGLHRRKFNDFLLLRLQLEEQQKESLRHFQEIFDGVNDAILLHDLDSGAILDANAGAEREYGYSKEEMKQLSVTDISADEEPFTARAAAEWRAKACRGESPTFEWRARHQDGHLFWVEVNMRKADLPEHQVLLTTVRNIDERKVAEQQAHNYMQRLSKLAAQIPGMIYQYRLNPDGSSCLPYSSNGIRSLFHIEPEIVTADTSAIFARIHPEDLDTFASSIRQSAQELAVWHHQFRIQRPSAGYLWAEAIATPERLVDGSTLWHGYAQDISARKAAEELLENQQQELQKRNTELERFNYTVSHDLKTPLVTIETFLGFLKEDLDKRDQPAIDNDVHHIRTATKQMGQLLDSLLRLSHISHHAPVVKPCSFTKLIKKALILTAPAIDQRAISIKVAPGDTVVYVDPPRAIELWQNLIDNAVKYMGEQDQPSIELGFTATDPETIFYVRDNGIGIPPEYADTIFGLFNQLNKNAPGNGLGLTLVKHIVEQHRGRIWLESAGAGTGCCFYFTLPTAAPVGGNKP</sequence>
<evidence type="ECO:0000313" key="10">
    <source>
        <dbReference type="EMBL" id="MBD1401211.1"/>
    </source>
</evidence>
<dbReference type="SMART" id="SM00091">
    <property type="entry name" value="PAS"/>
    <property type="match status" value="2"/>
</dbReference>
<dbReference type="Gene3D" id="3.30.565.10">
    <property type="entry name" value="Histidine kinase-like ATPase, C-terminal domain"/>
    <property type="match status" value="1"/>
</dbReference>
<dbReference type="Pfam" id="PF13426">
    <property type="entry name" value="PAS_9"/>
    <property type="match status" value="1"/>
</dbReference>
<dbReference type="InterPro" id="IPR004358">
    <property type="entry name" value="Sig_transdc_His_kin-like_C"/>
</dbReference>
<proteinExistence type="predicted"/>
<feature type="domain" description="Histidine kinase" evidence="8">
    <location>
        <begin position="541"/>
        <end position="755"/>
    </location>
</feature>
<keyword evidence="6" id="KW-0175">Coiled coil</keyword>
<dbReference type="PRINTS" id="PR00344">
    <property type="entry name" value="BCTRLSENSOR"/>
</dbReference>
<organism evidence="10 11">
    <name type="scientific">Pelovirga terrestris</name>
    <dbReference type="NCBI Taxonomy" id="2771352"/>
    <lineage>
        <taxon>Bacteria</taxon>
        <taxon>Pseudomonadati</taxon>
        <taxon>Thermodesulfobacteriota</taxon>
        <taxon>Desulfuromonadia</taxon>
        <taxon>Geobacterales</taxon>
        <taxon>Geobacteraceae</taxon>
        <taxon>Pelovirga</taxon>
    </lineage>
</organism>
<dbReference type="SMART" id="SM00387">
    <property type="entry name" value="HATPase_c"/>
    <property type="match status" value="1"/>
</dbReference>
<dbReference type="Pfam" id="PF11845">
    <property type="entry name" value="Tll0287-like"/>
    <property type="match status" value="1"/>
</dbReference>
<dbReference type="SUPFAM" id="SSF55874">
    <property type="entry name" value="ATPase domain of HSP90 chaperone/DNA topoisomerase II/histidine kinase"/>
    <property type="match status" value="1"/>
</dbReference>
<name>A0A8J6QXX5_9BACT</name>
<keyword evidence="7" id="KW-0472">Membrane</keyword>
<dbReference type="SMART" id="SM00388">
    <property type="entry name" value="HisKA"/>
    <property type="match status" value="1"/>
</dbReference>
<evidence type="ECO:0000256" key="3">
    <source>
        <dbReference type="ARBA" id="ARBA00022553"/>
    </source>
</evidence>
<evidence type="ECO:0000259" key="9">
    <source>
        <dbReference type="PROSITE" id="PS50112"/>
    </source>
</evidence>
<evidence type="ECO:0000256" key="2">
    <source>
        <dbReference type="ARBA" id="ARBA00012438"/>
    </source>
</evidence>
<dbReference type="InterPro" id="IPR036890">
    <property type="entry name" value="HATPase_C_sf"/>
</dbReference>
<dbReference type="InterPro" id="IPR035965">
    <property type="entry name" value="PAS-like_dom_sf"/>
</dbReference>
<dbReference type="Pfam" id="PF08447">
    <property type="entry name" value="PAS_3"/>
    <property type="match status" value="1"/>
</dbReference>
<dbReference type="AlphaFoldDB" id="A0A8J6QXX5"/>
<gene>
    <name evidence="10" type="ORF">ICT70_11045</name>
</gene>
<keyword evidence="4" id="KW-0808">Transferase</keyword>
<dbReference type="InterPro" id="IPR003594">
    <property type="entry name" value="HATPase_dom"/>
</dbReference>
<evidence type="ECO:0000256" key="5">
    <source>
        <dbReference type="ARBA" id="ARBA00022777"/>
    </source>
</evidence>
<keyword evidence="5" id="KW-0418">Kinase</keyword>
<dbReference type="PROSITE" id="PS50109">
    <property type="entry name" value="HIS_KIN"/>
    <property type="match status" value="1"/>
</dbReference>
<feature type="transmembrane region" description="Helical" evidence="7">
    <location>
        <begin position="23"/>
        <end position="42"/>
    </location>
</feature>
<dbReference type="SUPFAM" id="SSF47384">
    <property type="entry name" value="Homodimeric domain of signal transducing histidine kinase"/>
    <property type="match status" value="1"/>
</dbReference>
<dbReference type="InterPro" id="IPR001610">
    <property type="entry name" value="PAC"/>
</dbReference>
<dbReference type="NCBIfam" id="TIGR00229">
    <property type="entry name" value="sensory_box"/>
    <property type="match status" value="1"/>
</dbReference>
<dbReference type="PROSITE" id="PS50112">
    <property type="entry name" value="PAS"/>
    <property type="match status" value="1"/>
</dbReference>
<evidence type="ECO:0000313" key="11">
    <source>
        <dbReference type="Proteomes" id="UP000632828"/>
    </source>
</evidence>
<dbReference type="GO" id="GO:0000155">
    <property type="term" value="F:phosphorelay sensor kinase activity"/>
    <property type="evidence" value="ECO:0007669"/>
    <property type="project" value="InterPro"/>
</dbReference>
<dbReference type="Proteomes" id="UP000632828">
    <property type="component" value="Unassembled WGS sequence"/>
</dbReference>
<dbReference type="InterPro" id="IPR000014">
    <property type="entry name" value="PAS"/>
</dbReference>
<accession>A0A8J6QXX5</accession>
<reference evidence="10" key="1">
    <citation type="submission" date="2020-09" db="EMBL/GenBank/DDBJ databases">
        <title>Pelobacter alkaliphilus sp. nov., a novel anaerobic arsenate-reducing bacterium from terrestrial mud volcano.</title>
        <authorList>
            <person name="Khomyakova M.A."/>
            <person name="Merkel A.Y."/>
            <person name="Slobodkin A.I."/>
        </authorList>
    </citation>
    <scope>NUCLEOTIDE SEQUENCE</scope>
    <source>
        <strain evidence="10">M08fum</strain>
    </source>
</reference>
<feature type="coiled-coil region" evidence="6">
    <location>
        <begin position="507"/>
        <end position="541"/>
    </location>
</feature>
<dbReference type="Pfam" id="PF02518">
    <property type="entry name" value="HATPase_c"/>
    <property type="match status" value="1"/>
</dbReference>
<dbReference type="InterPro" id="IPR052162">
    <property type="entry name" value="Sensor_kinase/Photoreceptor"/>
</dbReference>
<evidence type="ECO:0000256" key="4">
    <source>
        <dbReference type="ARBA" id="ARBA00022679"/>
    </source>
</evidence>
<evidence type="ECO:0000256" key="6">
    <source>
        <dbReference type="SAM" id="Coils"/>
    </source>
</evidence>
<dbReference type="RefSeq" id="WP_191156573.1">
    <property type="nucleotide sequence ID" value="NZ_JACWUN010000012.1"/>
</dbReference>
<dbReference type="PANTHER" id="PTHR43304">
    <property type="entry name" value="PHYTOCHROME-LIKE PROTEIN CPH1"/>
    <property type="match status" value="1"/>
</dbReference>
<dbReference type="EMBL" id="JACWUN010000012">
    <property type="protein sequence ID" value="MBD1401211.1"/>
    <property type="molecule type" value="Genomic_DNA"/>
</dbReference>
<comment type="catalytic activity">
    <reaction evidence="1">
        <text>ATP + protein L-histidine = ADP + protein N-phospho-L-histidine.</text>
        <dbReference type="EC" id="2.7.13.3"/>
    </reaction>
</comment>
<dbReference type="Gene3D" id="3.30.450.290">
    <property type="match status" value="1"/>
</dbReference>
<feature type="transmembrane region" description="Helical" evidence="7">
    <location>
        <begin position="227"/>
        <end position="244"/>
    </location>
</feature>
<dbReference type="CDD" id="cd00130">
    <property type="entry name" value="PAS"/>
    <property type="match status" value="2"/>
</dbReference>
<dbReference type="SUPFAM" id="SSF55785">
    <property type="entry name" value="PYP-like sensor domain (PAS domain)"/>
    <property type="match status" value="2"/>
</dbReference>
<dbReference type="Pfam" id="PF00512">
    <property type="entry name" value="HisKA"/>
    <property type="match status" value="1"/>
</dbReference>
<dbReference type="Gene3D" id="3.30.450.20">
    <property type="entry name" value="PAS domain"/>
    <property type="match status" value="2"/>
</dbReference>
<dbReference type="InterPro" id="IPR005467">
    <property type="entry name" value="His_kinase_dom"/>
</dbReference>
<dbReference type="PANTHER" id="PTHR43304:SF1">
    <property type="entry name" value="PAC DOMAIN-CONTAINING PROTEIN"/>
    <property type="match status" value="1"/>
</dbReference>
<feature type="domain" description="PAS" evidence="9">
    <location>
        <begin position="266"/>
        <end position="309"/>
    </location>
</feature>
<dbReference type="EC" id="2.7.13.3" evidence="2"/>
<evidence type="ECO:0000259" key="8">
    <source>
        <dbReference type="PROSITE" id="PS50109"/>
    </source>
</evidence>
<keyword evidence="11" id="KW-1185">Reference proteome</keyword>
<dbReference type="InterPro" id="IPR003661">
    <property type="entry name" value="HisK_dim/P_dom"/>
</dbReference>
<evidence type="ECO:0000256" key="1">
    <source>
        <dbReference type="ARBA" id="ARBA00000085"/>
    </source>
</evidence>
<comment type="caution">
    <text evidence="10">The sequence shown here is derived from an EMBL/GenBank/DDBJ whole genome shotgun (WGS) entry which is preliminary data.</text>
</comment>
<keyword evidence="7" id="KW-1133">Transmembrane helix</keyword>
<keyword evidence="7" id="KW-0812">Transmembrane</keyword>
<dbReference type="InterPro" id="IPR021796">
    <property type="entry name" value="Tll0287-like_dom"/>
</dbReference>
<evidence type="ECO:0000256" key="7">
    <source>
        <dbReference type="SAM" id="Phobius"/>
    </source>
</evidence>
<protein>
    <recommendedName>
        <fullName evidence="2">histidine kinase</fullName>
        <ecNumber evidence="2">2.7.13.3</ecNumber>
    </recommendedName>
</protein>
<dbReference type="CDD" id="cd00082">
    <property type="entry name" value="HisKA"/>
    <property type="match status" value="1"/>
</dbReference>
<dbReference type="SMART" id="SM00086">
    <property type="entry name" value="PAC"/>
    <property type="match status" value="2"/>
</dbReference>
<dbReference type="Gene3D" id="1.10.287.130">
    <property type="match status" value="1"/>
</dbReference>
<dbReference type="InterPro" id="IPR013655">
    <property type="entry name" value="PAS_fold_3"/>
</dbReference>
<keyword evidence="3" id="KW-0597">Phosphoprotein</keyword>